<dbReference type="Pfam" id="PF01694">
    <property type="entry name" value="Rhomboid"/>
    <property type="match status" value="1"/>
</dbReference>
<dbReference type="InterPro" id="IPR050925">
    <property type="entry name" value="Rhomboid_protease_S54"/>
</dbReference>
<evidence type="ECO:0000256" key="4">
    <source>
        <dbReference type="ARBA" id="ARBA00022801"/>
    </source>
</evidence>
<dbReference type="AlphaFoldDB" id="A0A0R2CLK5"/>
<evidence type="ECO:0000256" key="7">
    <source>
        <dbReference type="SAM" id="Phobius"/>
    </source>
</evidence>
<dbReference type="PANTHER" id="PTHR43731">
    <property type="entry name" value="RHOMBOID PROTEASE"/>
    <property type="match status" value="1"/>
</dbReference>
<dbReference type="RefSeq" id="WP_010579991.1">
    <property type="nucleotide sequence ID" value="NZ_AHYZ01000050.1"/>
</dbReference>
<feature type="transmembrane region" description="Helical" evidence="7">
    <location>
        <begin position="146"/>
        <end position="163"/>
    </location>
</feature>
<dbReference type="OrthoDB" id="9813074at2"/>
<sequence length="244" mass="27395">MQNNKVKMPDWYYRRKYPLYGLFRKYFHGNWMTNAILFVTVVAYLVEVLLSGSFNINGQVLEQLGARWNPDIIAGEWWRLFTPIFLHVTIYHIAFNMAALMYAGTIVEEVYGHFKFLLIYLFSGFSGNLISAFFKPNTISAGASTSLFGLFAVIALLQVVSGFKHQFTELSKGAVVLIVANLVFNLFMPSVDIAGHLGGLVGGAISVLFWSPKSIRWHAFHDILGTLVALTLVLGAVWYLLNSI</sequence>
<organism evidence="9 10">
    <name type="scientific">Liquorilactobacillus vini DSM 20605</name>
    <dbReference type="NCBI Taxonomy" id="1133569"/>
    <lineage>
        <taxon>Bacteria</taxon>
        <taxon>Bacillati</taxon>
        <taxon>Bacillota</taxon>
        <taxon>Bacilli</taxon>
        <taxon>Lactobacillales</taxon>
        <taxon>Lactobacillaceae</taxon>
        <taxon>Liquorilactobacillus</taxon>
    </lineage>
</organism>
<dbReference type="PANTHER" id="PTHR43731:SF14">
    <property type="entry name" value="PRESENILIN-ASSOCIATED RHOMBOID-LIKE PROTEIN, MITOCHONDRIAL"/>
    <property type="match status" value="1"/>
</dbReference>
<keyword evidence="9" id="KW-0645">Protease</keyword>
<feature type="domain" description="Peptidase S54 rhomboid" evidence="8">
    <location>
        <begin position="75"/>
        <end position="209"/>
    </location>
</feature>
<evidence type="ECO:0000256" key="6">
    <source>
        <dbReference type="ARBA" id="ARBA00023136"/>
    </source>
</evidence>
<keyword evidence="10" id="KW-1185">Reference proteome</keyword>
<comment type="caution">
    <text evidence="9">The sequence shown here is derived from an EMBL/GenBank/DDBJ whole genome shotgun (WGS) entry which is preliminary data.</text>
</comment>
<dbReference type="Gene3D" id="1.20.1540.10">
    <property type="entry name" value="Rhomboid-like"/>
    <property type="match status" value="1"/>
</dbReference>
<dbReference type="Proteomes" id="UP000051576">
    <property type="component" value="Unassembled WGS sequence"/>
</dbReference>
<evidence type="ECO:0000256" key="2">
    <source>
        <dbReference type="ARBA" id="ARBA00009045"/>
    </source>
</evidence>
<dbReference type="GO" id="GO:0006508">
    <property type="term" value="P:proteolysis"/>
    <property type="evidence" value="ECO:0007669"/>
    <property type="project" value="UniProtKB-KW"/>
</dbReference>
<proteinExistence type="inferred from homology"/>
<dbReference type="PATRIC" id="fig|1133569.4.peg.437"/>
<accession>A0A0R2CLK5</accession>
<comment type="similarity">
    <text evidence="2">Belongs to the peptidase S54 family.</text>
</comment>
<feature type="transmembrane region" description="Helical" evidence="7">
    <location>
        <begin position="31"/>
        <end position="54"/>
    </location>
</feature>
<keyword evidence="6 7" id="KW-0472">Membrane</keyword>
<keyword evidence="5 7" id="KW-1133">Transmembrane helix</keyword>
<dbReference type="STRING" id="1133569.FD21_GL000413"/>
<evidence type="ECO:0000256" key="5">
    <source>
        <dbReference type="ARBA" id="ARBA00022989"/>
    </source>
</evidence>
<evidence type="ECO:0000313" key="10">
    <source>
        <dbReference type="Proteomes" id="UP000051576"/>
    </source>
</evidence>
<dbReference type="SUPFAM" id="SSF144091">
    <property type="entry name" value="Rhomboid-like"/>
    <property type="match status" value="1"/>
</dbReference>
<comment type="subcellular location">
    <subcellularLocation>
        <location evidence="1">Membrane</location>
        <topology evidence="1">Multi-pass membrane protein</topology>
    </subcellularLocation>
</comment>
<name>A0A0R2CLK5_9LACO</name>
<dbReference type="EMBL" id="AYYX01000014">
    <property type="protein sequence ID" value="KRM89046.1"/>
    <property type="molecule type" value="Genomic_DNA"/>
</dbReference>
<reference evidence="9 10" key="1">
    <citation type="journal article" date="2015" name="Genome Announc.">
        <title>Expanding the biotechnology potential of lactobacilli through comparative genomics of 213 strains and associated genera.</title>
        <authorList>
            <person name="Sun Z."/>
            <person name="Harris H.M."/>
            <person name="McCann A."/>
            <person name="Guo C."/>
            <person name="Argimon S."/>
            <person name="Zhang W."/>
            <person name="Yang X."/>
            <person name="Jeffery I.B."/>
            <person name="Cooney J.C."/>
            <person name="Kagawa T.F."/>
            <person name="Liu W."/>
            <person name="Song Y."/>
            <person name="Salvetti E."/>
            <person name="Wrobel A."/>
            <person name="Rasinkangas P."/>
            <person name="Parkhill J."/>
            <person name="Rea M.C."/>
            <person name="O'Sullivan O."/>
            <person name="Ritari J."/>
            <person name="Douillard F.P."/>
            <person name="Paul Ross R."/>
            <person name="Yang R."/>
            <person name="Briner A.E."/>
            <person name="Felis G.E."/>
            <person name="de Vos W.M."/>
            <person name="Barrangou R."/>
            <person name="Klaenhammer T.R."/>
            <person name="Caufield P.W."/>
            <person name="Cui Y."/>
            <person name="Zhang H."/>
            <person name="O'Toole P.W."/>
        </authorList>
    </citation>
    <scope>NUCLEOTIDE SEQUENCE [LARGE SCALE GENOMIC DNA]</scope>
    <source>
        <strain evidence="9 10">DSM 20605</strain>
    </source>
</reference>
<dbReference type="InterPro" id="IPR035952">
    <property type="entry name" value="Rhomboid-like_sf"/>
</dbReference>
<dbReference type="InterPro" id="IPR022764">
    <property type="entry name" value="Peptidase_S54_rhomboid_dom"/>
</dbReference>
<evidence type="ECO:0000259" key="8">
    <source>
        <dbReference type="Pfam" id="PF01694"/>
    </source>
</evidence>
<protein>
    <submittedName>
        <fullName evidence="9">Membrane-associated serine protease</fullName>
    </submittedName>
</protein>
<keyword evidence="4" id="KW-0378">Hydrolase</keyword>
<feature type="transmembrane region" description="Helical" evidence="7">
    <location>
        <begin position="170"/>
        <end position="187"/>
    </location>
</feature>
<keyword evidence="3 7" id="KW-0812">Transmembrane</keyword>
<feature type="transmembrane region" description="Helical" evidence="7">
    <location>
        <begin position="116"/>
        <end position="134"/>
    </location>
</feature>
<feature type="transmembrane region" description="Helical" evidence="7">
    <location>
        <begin position="223"/>
        <end position="241"/>
    </location>
</feature>
<dbReference type="GO" id="GO:0004252">
    <property type="term" value="F:serine-type endopeptidase activity"/>
    <property type="evidence" value="ECO:0007669"/>
    <property type="project" value="InterPro"/>
</dbReference>
<gene>
    <name evidence="9" type="ORF">FD21_GL000413</name>
</gene>
<dbReference type="eggNOG" id="COG0705">
    <property type="taxonomic scope" value="Bacteria"/>
</dbReference>
<evidence type="ECO:0000256" key="3">
    <source>
        <dbReference type="ARBA" id="ARBA00022692"/>
    </source>
</evidence>
<evidence type="ECO:0000313" key="9">
    <source>
        <dbReference type="EMBL" id="KRM89046.1"/>
    </source>
</evidence>
<dbReference type="GO" id="GO:0016020">
    <property type="term" value="C:membrane"/>
    <property type="evidence" value="ECO:0007669"/>
    <property type="project" value="UniProtKB-SubCell"/>
</dbReference>
<feature type="transmembrane region" description="Helical" evidence="7">
    <location>
        <begin position="84"/>
        <end position="104"/>
    </location>
</feature>
<evidence type="ECO:0000256" key="1">
    <source>
        <dbReference type="ARBA" id="ARBA00004141"/>
    </source>
</evidence>